<dbReference type="SMART" id="SM00418">
    <property type="entry name" value="HTH_ARSR"/>
    <property type="match status" value="1"/>
</dbReference>
<dbReference type="CDD" id="cd00090">
    <property type="entry name" value="HTH_ARSR"/>
    <property type="match status" value="1"/>
</dbReference>
<dbReference type="Pfam" id="PF12840">
    <property type="entry name" value="HTH_20"/>
    <property type="match status" value="1"/>
</dbReference>
<accession>A0A7W7W4E1</accession>
<proteinExistence type="predicted"/>
<gene>
    <name evidence="2" type="ORF">F4561_004313</name>
</gene>
<dbReference type="EMBL" id="JACHJT010000001">
    <property type="protein sequence ID" value="MBB4933493.1"/>
    <property type="molecule type" value="Genomic_DNA"/>
</dbReference>
<evidence type="ECO:0000313" key="3">
    <source>
        <dbReference type="Proteomes" id="UP000523007"/>
    </source>
</evidence>
<dbReference type="GO" id="GO:0003700">
    <property type="term" value="F:DNA-binding transcription factor activity"/>
    <property type="evidence" value="ECO:0007669"/>
    <property type="project" value="InterPro"/>
</dbReference>
<dbReference type="GO" id="GO:0003677">
    <property type="term" value="F:DNA binding"/>
    <property type="evidence" value="ECO:0007669"/>
    <property type="project" value="UniProtKB-KW"/>
</dbReference>
<dbReference type="AlphaFoldDB" id="A0A7W7W4E1"/>
<dbReference type="Gene3D" id="6.10.140.2180">
    <property type="match status" value="1"/>
</dbReference>
<dbReference type="RefSeq" id="WP_184581093.1">
    <property type="nucleotide sequence ID" value="NZ_JACHJT010000001.1"/>
</dbReference>
<organism evidence="2 3">
    <name type="scientific">Lipingzhangella halophila</name>
    <dbReference type="NCBI Taxonomy" id="1783352"/>
    <lineage>
        <taxon>Bacteria</taxon>
        <taxon>Bacillati</taxon>
        <taxon>Actinomycetota</taxon>
        <taxon>Actinomycetes</taxon>
        <taxon>Streptosporangiales</taxon>
        <taxon>Nocardiopsidaceae</taxon>
        <taxon>Lipingzhangella</taxon>
    </lineage>
</organism>
<dbReference type="Gene3D" id="1.10.10.10">
    <property type="entry name" value="Winged helix-like DNA-binding domain superfamily/Winged helix DNA-binding domain"/>
    <property type="match status" value="1"/>
</dbReference>
<dbReference type="InterPro" id="IPR001845">
    <property type="entry name" value="HTH_ArsR_DNA-bd_dom"/>
</dbReference>
<feature type="domain" description="HTH arsR-type" evidence="1">
    <location>
        <begin position="2"/>
        <end position="93"/>
    </location>
</feature>
<sequence length="183" mass="20333">MDTVELLSHPVRLRIVHALSGGARLTTAQLVDRLPDVSKATVYRHVGLLAEGGLLEVDGEQRVRGAVERRYRVRRDRTVIDGETAAALPLEDHRRGFASFVAALLAEFNVYLDRDDAAPASDGVSYWQGTIWLSQDELAAMVDEIRDAIWSRKANEATPDRAPHLLSTILFPTQRPPEDAPEQ</sequence>
<keyword evidence="2" id="KW-0238">DNA-binding</keyword>
<name>A0A7W7W4E1_9ACTN</name>
<protein>
    <submittedName>
        <fullName evidence="2">DNA-binding transcriptional ArsR family regulator</fullName>
    </submittedName>
</protein>
<dbReference type="Proteomes" id="UP000523007">
    <property type="component" value="Unassembled WGS sequence"/>
</dbReference>
<evidence type="ECO:0000259" key="1">
    <source>
        <dbReference type="SMART" id="SM00418"/>
    </source>
</evidence>
<comment type="caution">
    <text evidence="2">The sequence shown here is derived from an EMBL/GenBank/DDBJ whole genome shotgun (WGS) entry which is preliminary data.</text>
</comment>
<evidence type="ECO:0000313" key="2">
    <source>
        <dbReference type="EMBL" id="MBB4933493.1"/>
    </source>
</evidence>
<dbReference type="SUPFAM" id="SSF46785">
    <property type="entry name" value="Winged helix' DNA-binding domain"/>
    <property type="match status" value="1"/>
</dbReference>
<keyword evidence="3" id="KW-1185">Reference proteome</keyword>
<reference evidence="2 3" key="1">
    <citation type="submission" date="2020-08" db="EMBL/GenBank/DDBJ databases">
        <title>Sequencing the genomes of 1000 actinobacteria strains.</title>
        <authorList>
            <person name="Klenk H.-P."/>
        </authorList>
    </citation>
    <scope>NUCLEOTIDE SEQUENCE [LARGE SCALE GENOMIC DNA]</scope>
    <source>
        <strain evidence="2 3">DSM 102030</strain>
    </source>
</reference>
<dbReference type="InterPro" id="IPR011991">
    <property type="entry name" value="ArsR-like_HTH"/>
</dbReference>
<dbReference type="InterPro" id="IPR036390">
    <property type="entry name" value="WH_DNA-bd_sf"/>
</dbReference>
<dbReference type="InterPro" id="IPR036388">
    <property type="entry name" value="WH-like_DNA-bd_sf"/>
</dbReference>